<dbReference type="AlphaFoldDB" id="A0A660SMD3"/>
<dbReference type="EMBL" id="QNBD01000064">
    <property type="protein sequence ID" value="RKX71937.1"/>
    <property type="molecule type" value="Genomic_DNA"/>
</dbReference>
<dbReference type="CDD" id="cd03255">
    <property type="entry name" value="ABC_MJ0796_LolCDE_FtsE"/>
    <property type="match status" value="1"/>
</dbReference>
<evidence type="ECO:0000259" key="3">
    <source>
        <dbReference type="PROSITE" id="PS50893"/>
    </source>
</evidence>
<dbReference type="Gene3D" id="3.40.50.300">
    <property type="entry name" value="P-loop containing nucleotide triphosphate hydrolases"/>
    <property type="match status" value="1"/>
</dbReference>
<accession>A0A660SMD3</accession>
<keyword evidence="2" id="KW-0813">Transport</keyword>
<evidence type="ECO:0000256" key="1">
    <source>
        <dbReference type="ARBA" id="ARBA00005417"/>
    </source>
</evidence>
<dbReference type="PROSITE" id="PS50893">
    <property type="entry name" value="ABC_TRANSPORTER_2"/>
    <property type="match status" value="1"/>
</dbReference>
<protein>
    <submittedName>
        <fullName evidence="4">Lipoprotein-releasing system ATP-binding protein LolD</fullName>
    </submittedName>
</protein>
<dbReference type="PROSITE" id="PS00211">
    <property type="entry name" value="ABC_TRANSPORTER_1"/>
    <property type="match status" value="1"/>
</dbReference>
<keyword evidence="4" id="KW-0067">ATP-binding</keyword>
<dbReference type="InterPro" id="IPR017871">
    <property type="entry name" value="ABC_transporter-like_CS"/>
</dbReference>
<feature type="domain" description="ABC transporter" evidence="3">
    <location>
        <begin position="5"/>
        <end position="186"/>
    </location>
</feature>
<dbReference type="Proteomes" id="UP000271125">
    <property type="component" value="Unassembled WGS sequence"/>
</dbReference>
<reference evidence="4 5" key="1">
    <citation type="submission" date="2018-06" db="EMBL/GenBank/DDBJ databases">
        <title>Extensive metabolic versatility and redundancy in microbially diverse, dynamic hydrothermal sediments.</title>
        <authorList>
            <person name="Dombrowski N."/>
            <person name="Teske A."/>
            <person name="Baker B.J."/>
        </authorList>
    </citation>
    <scope>NUCLEOTIDE SEQUENCE [LARGE SCALE GENOMIC DNA]</scope>
    <source>
        <strain evidence="4">B10_G13</strain>
    </source>
</reference>
<dbReference type="Pfam" id="PF00005">
    <property type="entry name" value="ABC_tran"/>
    <property type="match status" value="1"/>
</dbReference>
<name>A0A660SMD3_UNCT6</name>
<gene>
    <name evidence="4" type="ORF">DRP43_01920</name>
</gene>
<dbReference type="InterPro" id="IPR017911">
    <property type="entry name" value="MacB-like_ATP-bd"/>
</dbReference>
<feature type="non-terminal residue" evidence="4">
    <location>
        <position position="187"/>
    </location>
</feature>
<keyword evidence="4" id="KW-0547">Nucleotide-binding</keyword>
<dbReference type="InterPro" id="IPR027417">
    <property type="entry name" value="P-loop_NTPase"/>
</dbReference>
<organism evidence="4 5">
    <name type="scientific">candidate division TA06 bacterium</name>
    <dbReference type="NCBI Taxonomy" id="2250710"/>
    <lineage>
        <taxon>Bacteria</taxon>
        <taxon>Bacteria division TA06</taxon>
    </lineage>
</organism>
<dbReference type="GO" id="GO:0005524">
    <property type="term" value="F:ATP binding"/>
    <property type="evidence" value="ECO:0007669"/>
    <property type="project" value="UniProtKB-KW"/>
</dbReference>
<sequence>MNNILKIVNIKKSYIDNSKLLKILYGIDMEINEGEITTIIGPSGAGKSTLLHIMGLLDRPDSGDIVFKNKSVFNSSDDELSDIRNREFGFIFQFHHLLSEFNAIENIMIPLLIQNMDYSIAKEKAKILLKHMGLINRQYHKPMHLSGGERQRVAIARALVTEPKIIFADEPTGNLDQKTGKTVFNIM</sequence>
<dbReference type="InterPro" id="IPR003439">
    <property type="entry name" value="ABC_transporter-like_ATP-bd"/>
</dbReference>
<dbReference type="GO" id="GO:0016887">
    <property type="term" value="F:ATP hydrolysis activity"/>
    <property type="evidence" value="ECO:0007669"/>
    <property type="project" value="InterPro"/>
</dbReference>
<comment type="similarity">
    <text evidence="1">Belongs to the ABC transporter superfamily.</text>
</comment>
<dbReference type="PANTHER" id="PTHR42798:SF2">
    <property type="entry name" value="ABC TRANSPORTER ATP-BINDING PROTEIN MG467-RELATED"/>
    <property type="match status" value="1"/>
</dbReference>
<dbReference type="SUPFAM" id="SSF52540">
    <property type="entry name" value="P-loop containing nucleoside triphosphate hydrolases"/>
    <property type="match status" value="1"/>
</dbReference>
<comment type="caution">
    <text evidence="4">The sequence shown here is derived from an EMBL/GenBank/DDBJ whole genome shotgun (WGS) entry which is preliminary data.</text>
</comment>
<proteinExistence type="inferred from homology"/>
<evidence type="ECO:0000313" key="4">
    <source>
        <dbReference type="EMBL" id="RKX71937.1"/>
    </source>
</evidence>
<dbReference type="PANTHER" id="PTHR42798">
    <property type="entry name" value="LIPOPROTEIN-RELEASING SYSTEM ATP-BINDING PROTEIN LOLD"/>
    <property type="match status" value="1"/>
</dbReference>
<evidence type="ECO:0000313" key="5">
    <source>
        <dbReference type="Proteomes" id="UP000271125"/>
    </source>
</evidence>
<evidence type="ECO:0000256" key="2">
    <source>
        <dbReference type="ARBA" id="ARBA00022448"/>
    </source>
</evidence>
<keyword evidence="4" id="KW-0449">Lipoprotein</keyword>